<protein>
    <submittedName>
        <fullName evidence="1">Uncharacterized protein</fullName>
    </submittedName>
</protein>
<sequence length="116" mass="12035">MPHPSGGPSGTDTFPALCGHTHLFPGARCRVQGLPDPDAFAAAPRPLDVDLRFSDGVLVAARLLTEPGEGSPLVLAVPAHTTAAGTRIDARAWRIRGLVVREGADVELVVGALPRS</sequence>
<proteinExistence type="predicted"/>
<accession>A0A7U9DPM7</accession>
<organism evidence="1 2">
    <name type="scientific">Streptomyces lividans 1326</name>
    <dbReference type="NCBI Taxonomy" id="1200984"/>
    <lineage>
        <taxon>Bacteria</taxon>
        <taxon>Bacillati</taxon>
        <taxon>Actinomycetota</taxon>
        <taxon>Actinomycetes</taxon>
        <taxon>Kitasatosporales</taxon>
        <taxon>Streptomycetaceae</taxon>
        <taxon>Streptomyces</taxon>
    </lineage>
</organism>
<dbReference type="AlphaFoldDB" id="A0A7U9DPM7"/>
<evidence type="ECO:0000313" key="2">
    <source>
        <dbReference type="Proteomes" id="UP000014062"/>
    </source>
</evidence>
<reference evidence="2" key="1">
    <citation type="journal article" date="2013" name="Genome Biol. Evol.">
        <title>The genome sequence of Streptomyces lividans 66 reveals a novel tRNA-dependent peptide biosynthetic system within a metal-related genomic island.</title>
        <authorList>
            <person name="Cruz-Morales P."/>
            <person name="Vijgenboom E."/>
            <person name="Iruegas-Bocardo F."/>
            <person name="Girard G."/>
            <person name="Yanez-Guerra L.A."/>
            <person name="Ramos-Aboites H.E."/>
            <person name="Pernodet J.L."/>
            <person name="Anne J."/>
            <person name="van Wezel G.P."/>
            <person name="Barona-Gomez F."/>
        </authorList>
    </citation>
    <scope>NUCLEOTIDE SEQUENCE [LARGE SCALE GENOMIC DNA]</scope>
    <source>
        <strain evidence="2">1326</strain>
    </source>
</reference>
<dbReference type="RefSeq" id="WP_011028556.1">
    <property type="nucleotide sequence ID" value="NZ_CM001889.1"/>
</dbReference>
<dbReference type="GeneID" id="91386255"/>
<dbReference type="Proteomes" id="UP000014062">
    <property type="component" value="Chromosome"/>
</dbReference>
<name>A0A7U9DPM7_STRLI</name>
<evidence type="ECO:0000313" key="1">
    <source>
        <dbReference type="EMBL" id="EOY47806.1"/>
    </source>
</evidence>
<gene>
    <name evidence="1" type="ORF">SLI_3093</name>
</gene>
<dbReference type="EMBL" id="CM001889">
    <property type="protein sequence ID" value="EOY47806.1"/>
    <property type="molecule type" value="Genomic_DNA"/>
</dbReference>